<comment type="pathway">
    <text evidence="5">Cofactor biosynthesis; adenosylcobalamin biosynthesis; adenosylcobalamin from cob(II)yrinate a,c-diamide: step 6/7.</text>
</comment>
<evidence type="ECO:0000256" key="16">
    <source>
        <dbReference type="ARBA" id="ARBA00029570"/>
    </source>
</evidence>
<comment type="catalytic activity">
    <reaction evidence="2">
        <text>adenosylcob(III)inamide phosphate + GTP + H(+) = adenosylcob(III)inamide-GDP + diphosphate</text>
        <dbReference type="Rhea" id="RHEA:22712"/>
        <dbReference type="ChEBI" id="CHEBI:15378"/>
        <dbReference type="ChEBI" id="CHEBI:33019"/>
        <dbReference type="ChEBI" id="CHEBI:37565"/>
        <dbReference type="ChEBI" id="CHEBI:58502"/>
        <dbReference type="ChEBI" id="CHEBI:60487"/>
        <dbReference type="EC" id="2.7.7.62"/>
    </reaction>
</comment>
<evidence type="ECO:0000256" key="10">
    <source>
        <dbReference type="ARBA" id="ARBA00022573"/>
    </source>
</evidence>
<keyword evidence="10" id="KW-0169">Cobalamin biosynthesis</keyword>
<evidence type="ECO:0000256" key="13">
    <source>
        <dbReference type="ARBA" id="ARBA00022777"/>
    </source>
</evidence>
<comment type="pathway">
    <text evidence="6">Cofactor biosynthesis; adenosylcobalamin biosynthesis; adenosylcobalamin from cob(II)yrinate a,c-diamide: step 5/7.</text>
</comment>
<evidence type="ECO:0000256" key="7">
    <source>
        <dbReference type="ARBA" id="ARBA00007490"/>
    </source>
</evidence>
<dbReference type="AlphaFoldDB" id="A0A1W1W6C7"/>
<keyword evidence="13 20" id="KW-0418">Kinase</keyword>
<evidence type="ECO:0000256" key="1">
    <source>
        <dbReference type="ARBA" id="ARBA00000312"/>
    </source>
</evidence>
<accession>A0A1W1W6C7</accession>
<dbReference type="EMBL" id="FWWY01000001">
    <property type="protein sequence ID" value="SMC01851.1"/>
    <property type="molecule type" value="Genomic_DNA"/>
</dbReference>
<gene>
    <name evidence="20" type="ORF">SAMN00768000_0118</name>
</gene>
<dbReference type="InterPro" id="IPR003203">
    <property type="entry name" value="CobU/CobP"/>
</dbReference>
<proteinExistence type="inferred from homology"/>
<evidence type="ECO:0000256" key="19">
    <source>
        <dbReference type="PIRSR" id="PIRSR006135-2"/>
    </source>
</evidence>
<dbReference type="EC" id="2.7.7.62" evidence="9"/>
<evidence type="ECO:0000256" key="2">
    <source>
        <dbReference type="ARBA" id="ARBA00000711"/>
    </source>
</evidence>
<dbReference type="EC" id="2.7.1.156" evidence="8"/>
<evidence type="ECO:0000256" key="12">
    <source>
        <dbReference type="ARBA" id="ARBA00022741"/>
    </source>
</evidence>
<comment type="similarity">
    <text evidence="7">Belongs to the CobU/CobP family.</text>
</comment>
<dbReference type="PIRSF" id="PIRSF006135">
    <property type="entry name" value="CobU"/>
    <property type="match status" value="1"/>
</dbReference>
<comment type="function">
    <text evidence="4">Catalyzes ATP-dependent phosphorylation of adenosylcobinamide and addition of GMP to adenosylcobinamide phosphate.</text>
</comment>
<dbReference type="PANTHER" id="PTHR34848:SF1">
    <property type="entry name" value="BIFUNCTIONAL ADENOSYLCOBALAMIN BIOSYNTHESIS PROTEIN COBU"/>
    <property type="match status" value="1"/>
</dbReference>
<feature type="binding site" evidence="19">
    <location>
        <position position="89"/>
    </location>
    <ligand>
        <name>GTP</name>
        <dbReference type="ChEBI" id="CHEBI:37565"/>
    </ligand>
</feature>
<dbReference type="STRING" id="28034.BFX07_08450"/>
<comment type="catalytic activity">
    <reaction evidence="3">
        <text>adenosylcob(III)inamide + GTP = adenosylcob(III)inamide phosphate + GDP + H(+)</text>
        <dbReference type="Rhea" id="RHEA:15765"/>
        <dbReference type="ChEBI" id="CHEBI:2480"/>
        <dbReference type="ChEBI" id="CHEBI:15378"/>
        <dbReference type="ChEBI" id="CHEBI:37565"/>
        <dbReference type="ChEBI" id="CHEBI:58189"/>
        <dbReference type="ChEBI" id="CHEBI:58502"/>
        <dbReference type="EC" id="2.7.1.156"/>
    </reaction>
</comment>
<dbReference type="GO" id="GO:0005524">
    <property type="term" value="F:ATP binding"/>
    <property type="evidence" value="ECO:0007669"/>
    <property type="project" value="UniProtKB-KW"/>
</dbReference>
<dbReference type="Pfam" id="PF02283">
    <property type="entry name" value="CobU"/>
    <property type="match status" value="1"/>
</dbReference>
<dbReference type="RefSeq" id="WP_020374463.1">
    <property type="nucleotide sequence ID" value="NZ_FWWY01000001.1"/>
</dbReference>
<comment type="catalytic activity">
    <reaction evidence="1">
        <text>adenosylcob(III)inamide + ATP = adenosylcob(III)inamide phosphate + ADP + H(+)</text>
        <dbReference type="Rhea" id="RHEA:15769"/>
        <dbReference type="ChEBI" id="CHEBI:2480"/>
        <dbReference type="ChEBI" id="CHEBI:15378"/>
        <dbReference type="ChEBI" id="CHEBI:30616"/>
        <dbReference type="ChEBI" id="CHEBI:58502"/>
        <dbReference type="ChEBI" id="CHEBI:456216"/>
        <dbReference type="EC" id="2.7.1.156"/>
    </reaction>
</comment>
<evidence type="ECO:0000256" key="9">
    <source>
        <dbReference type="ARBA" id="ARBA00012523"/>
    </source>
</evidence>
<keyword evidence="15 19" id="KW-0342">GTP-binding</keyword>
<keyword evidence="21" id="KW-1185">Reference proteome</keyword>
<evidence type="ECO:0000256" key="15">
    <source>
        <dbReference type="ARBA" id="ARBA00023134"/>
    </source>
</evidence>
<evidence type="ECO:0000256" key="18">
    <source>
        <dbReference type="PIRSR" id="PIRSR006135-1"/>
    </source>
</evidence>
<feature type="binding site" evidence="19">
    <location>
        <begin position="8"/>
        <end position="15"/>
    </location>
    <ligand>
        <name>GTP</name>
        <dbReference type="ChEBI" id="CHEBI:37565"/>
    </ligand>
</feature>
<keyword evidence="14" id="KW-0067">ATP-binding</keyword>
<keyword evidence="11 20" id="KW-0808">Transferase</keyword>
<evidence type="ECO:0000256" key="6">
    <source>
        <dbReference type="ARBA" id="ARBA00005159"/>
    </source>
</evidence>
<evidence type="ECO:0000256" key="11">
    <source>
        <dbReference type="ARBA" id="ARBA00022679"/>
    </source>
</evidence>
<dbReference type="UniPathway" id="UPA00148">
    <property type="reaction ID" value="UER00236"/>
</dbReference>
<dbReference type="Gene3D" id="3.40.50.300">
    <property type="entry name" value="P-loop containing nucleotide triphosphate hydrolases"/>
    <property type="match status" value="1"/>
</dbReference>
<keyword evidence="20" id="KW-0548">Nucleotidyltransferase</keyword>
<evidence type="ECO:0000256" key="14">
    <source>
        <dbReference type="ARBA" id="ARBA00022840"/>
    </source>
</evidence>
<sequence>MPLWLVIGGNSSGKSAWAEEFMVKTLGYRDVDYIATLDESYHALNDATLQEKIKEHQMRRPSQWTVWNEPVNPINRILALPTDHGVLWDGVGPYIVRNMLDDPRHTPVNKRHASADDALWSSTNSLHTIMKDWEDLLVKIHRRSADTVIVSEETGLGILDINSFTQDFVRALGKFNQVASSCAKGVIMVVAGLPMWLKGACP</sequence>
<dbReference type="GO" id="GO:0005525">
    <property type="term" value="F:GTP binding"/>
    <property type="evidence" value="ECO:0007669"/>
    <property type="project" value="UniProtKB-KW"/>
</dbReference>
<dbReference type="GO" id="GO:0009236">
    <property type="term" value="P:cobalamin biosynthetic process"/>
    <property type="evidence" value="ECO:0007669"/>
    <property type="project" value="UniProtKB-UniPathway"/>
</dbReference>
<keyword evidence="12 19" id="KW-0547">Nucleotide-binding</keyword>
<dbReference type="Proteomes" id="UP000192660">
    <property type="component" value="Unassembled WGS sequence"/>
</dbReference>
<dbReference type="OrthoDB" id="9799422at2"/>
<evidence type="ECO:0000256" key="17">
    <source>
        <dbReference type="ARBA" id="ARBA00030571"/>
    </source>
</evidence>
<dbReference type="PANTHER" id="PTHR34848">
    <property type="match status" value="1"/>
</dbReference>
<name>A0A1W1W6C7_SULTA</name>
<evidence type="ECO:0000256" key="8">
    <source>
        <dbReference type="ARBA" id="ARBA00012016"/>
    </source>
</evidence>
<protein>
    <recommendedName>
        <fullName evidence="16">Adenosylcobinamide kinase</fullName>
        <ecNumber evidence="8">2.7.1.156</ecNumber>
        <ecNumber evidence="9">2.7.7.62</ecNumber>
    </recommendedName>
    <alternativeName>
        <fullName evidence="17">Adenosylcobinamide-phosphate guanylyltransferase</fullName>
    </alternativeName>
</protein>
<dbReference type="GO" id="GO:0043752">
    <property type="term" value="F:adenosylcobinamide kinase activity"/>
    <property type="evidence" value="ECO:0007669"/>
    <property type="project" value="UniProtKB-EC"/>
</dbReference>
<evidence type="ECO:0000313" key="20">
    <source>
        <dbReference type="EMBL" id="SMC01851.1"/>
    </source>
</evidence>
<reference evidence="21" key="1">
    <citation type="submission" date="2017-04" db="EMBL/GenBank/DDBJ databases">
        <authorList>
            <person name="Varghese N."/>
            <person name="Submissions S."/>
        </authorList>
    </citation>
    <scope>NUCLEOTIDE SEQUENCE [LARGE SCALE GENOMIC DNA]</scope>
    <source>
        <strain evidence="21">DSM 9293</strain>
    </source>
</reference>
<organism evidence="20 21">
    <name type="scientific">Sulfobacillus thermosulfidooxidans (strain DSM 9293 / VKM B-1269 / AT-1)</name>
    <dbReference type="NCBI Taxonomy" id="929705"/>
    <lineage>
        <taxon>Bacteria</taxon>
        <taxon>Bacillati</taxon>
        <taxon>Bacillota</taxon>
        <taxon>Clostridia</taxon>
        <taxon>Eubacteriales</taxon>
        <taxon>Clostridiales Family XVII. Incertae Sedis</taxon>
        <taxon>Sulfobacillus</taxon>
    </lineage>
</organism>
<evidence type="ECO:0000313" key="21">
    <source>
        <dbReference type="Proteomes" id="UP000192660"/>
    </source>
</evidence>
<evidence type="ECO:0000256" key="5">
    <source>
        <dbReference type="ARBA" id="ARBA00004692"/>
    </source>
</evidence>
<dbReference type="SUPFAM" id="SSF52540">
    <property type="entry name" value="P-loop containing nucleoside triphosphate hydrolases"/>
    <property type="match status" value="1"/>
</dbReference>
<evidence type="ECO:0000256" key="3">
    <source>
        <dbReference type="ARBA" id="ARBA00001522"/>
    </source>
</evidence>
<dbReference type="InterPro" id="IPR027417">
    <property type="entry name" value="P-loop_NTPase"/>
</dbReference>
<feature type="active site" description="GMP-histidine intermediate" evidence="18">
    <location>
        <position position="56"/>
    </location>
</feature>
<dbReference type="GO" id="GO:0008820">
    <property type="term" value="F:cobinamide phosphate guanylyltransferase activity"/>
    <property type="evidence" value="ECO:0007669"/>
    <property type="project" value="UniProtKB-EC"/>
</dbReference>
<evidence type="ECO:0000256" key="4">
    <source>
        <dbReference type="ARBA" id="ARBA00003889"/>
    </source>
</evidence>